<comment type="caution">
    <text evidence="2">The sequence shown here is derived from an EMBL/GenBank/DDBJ whole genome shotgun (WGS) entry which is preliminary data.</text>
</comment>
<organism evidence="2">
    <name type="scientific">Tanacetum cinerariifolium</name>
    <name type="common">Dalmatian daisy</name>
    <name type="synonym">Chrysanthemum cinerariifolium</name>
    <dbReference type="NCBI Taxonomy" id="118510"/>
    <lineage>
        <taxon>Eukaryota</taxon>
        <taxon>Viridiplantae</taxon>
        <taxon>Streptophyta</taxon>
        <taxon>Embryophyta</taxon>
        <taxon>Tracheophyta</taxon>
        <taxon>Spermatophyta</taxon>
        <taxon>Magnoliopsida</taxon>
        <taxon>eudicotyledons</taxon>
        <taxon>Gunneridae</taxon>
        <taxon>Pentapetalae</taxon>
        <taxon>asterids</taxon>
        <taxon>campanulids</taxon>
        <taxon>Asterales</taxon>
        <taxon>Asteraceae</taxon>
        <taxon>Asteroideae</taxon>
        <taxon>Anthemideae</taxon>
        <taxon>Anthemidinae</taxon>
        <taxon>Tanacetum</taxon>
    </lineage>
</organism>
<accession>A0A6L2KQR3</accession>
<evidence type="ECO:0000313" key="2">
    <source>
        <dbReference type="EMBL" id="GEU50962.1"/>
    </source>
</evidence>
<protein>
    <submittedName>
        <fullName evidence="2">Uncharacterized protein</fullName>
    </submittedName>
</protein>
<feature type="region of interest" description="Disordered" evidence="1">
    <location>
        <begin position="78"/>
        <end position="128"/>
    </location>
</feature>
<sequence length="128" mass="14651">MMVRFSRERKLERELRENMESSETREYPSLIQTFFDTHTDGDKFAKDEAQVQYVRRDDPTEGSMREYADGILVRQDRDAISINEPQGTYTDTDVNELESHNEVGGGSGSGQGDDEPSAYEDACRDEEI</sequence>
<feature type="compositionally biased region" description="Acidic residues" evidence="1">
    <location>
        <begin position="112"/>
        <end position="128"/>
    </location>
</feature>
<gene>
    <name evidence="2" type="ORF">Tci_022940</name>
</gene>
<reference evidence="2" key="1">
    <citation type="journal article" date="2019" name="Sci. Rep.">
        <title>Draft genome of Tanacetum cinerariifolium, the natural source of mosquito coil.</title>
        <authorList>
            <person name="Yamashiro T."/>
            <person name="Shiraishi A."/>
            <person name="Satake H."/>
            <person name="Nakayama K."/>
        </authorList>
    </citation>
    <scope>NUCLEOTIDE SEQUENCE</scope>
</reference>
<feature type="compositionally biased region" description="Polar residues" evidence="1">
    <location>
        <begin position="83"/>
        <end position="92"/>
    </location>
</feature>
<proteinExistence type="predicted"/>
<dbReference type="AlphaFoldDB" id="A0A6L2KQR3"/>
<name>A0A6L2KQR3_TANCI</name>
<evidence type="ECO:0000256" key="1">
    <source>
        <dbReference type="SAM" id="MobiDB-lite"/>
    </source>
</evidence>
<dbReference type="EMBL" id="BKCJ010002793">
    <property type="protein sequence ID" value="GEU50962.1"/>
    <property type="molecule type" value="Genomic_DNA"/>
</dbReference>